<evidence type="ECO:0000256" key="3">
    <source>
        <dbReference type="ARBA" id="ARBA00023163"/>
    </source>
</evidence>
<reference evidence="7 9" key="2">
    <citation type="submission" date="2018-06" db="EMBL/GenBank/DDBJ databases">
        <authorList>
            <consortium name="Pathogen Informatics"/>
            <person name="Doyle S."/>
        </authorList>
    </citation>
    <scope>NUCLEOTIDE SEQUENCE [LARGE SCALE GENOMIC DNA]</scope>
    <source>
        <strain evidence="7 9">NCTC10794</strain>
    </source>
</reference>
<dbReference type="EMBL" id="CP038817">
    <property type="protein sequence ID" value="QEN10829.1"/>
    <property type="molecule type" value="Genomic_DNA"/>
</dbReference>
<dbReference type="Proteomes" id="UP000253999">
    <property type="component" value="Unassembled WGS sequence"/>
</dbReference>
<dbReference type="GeneID" id="78224432"/>
<keyword evidence="3" id="KW-0804">Transcription</keyword>
<dbReference type="GO" id="GO:0003677">
    <property type="term" value="F:DNA binding"/>
    <property type="evidence" value="ECO:0007669"/>
    <property type="project" value="UniProtKB-KW"/>
</dbReference>
<evidence type="ECO:0000256" key="2">
    <source>
        <dbReference type="ARBA" id="ARBA00023125"/>
    </source>
</evidence>
<dbReference type="SMART" id="SM00530">
    <property type="entry name" value="HTH_XRE"/>
    <property type="match status" value="1"/>
</dbReference>
<reference evidence="5 10" key="3">
    <citation type="submission" date="2019-04" db="EMBL/GenBank/DDBJ databases">
        <title>Complete Genome and Methylome Analysis of Haemophilus haemolyticus NEB129.</title>
        <authorList>
            <person name="Fomenkov A."/>
            <person name="Roberts R.J."/>
            <person name="Anton B.P."/>
            <person name="Vincze T."/>
        </authorList>
    </citation>
    <scope>NUCLEOTIDE SEQUENCE [LARGE SCALE GENOMIC DNA]</scope>
    <source>
        <strain evidence="5 10">NEB129</strain>
    </source>
</reference>
<name>A0A369ZAN2_HAEPH</name>
<dbReference type="EMBL" id="UGHH01000002">
    <property type="protein sequence ID" value="STO63725.1"/>
    <property type="molecule type" value="Genomic_DNA"/>
</dbReference>
<evidence type="ECO:0000313" key="5">
    <source>
        <dbReference type="EMBL" id="QEN10829.1"/>
    </source>
</evidence>
<dbReference type="InterPro" id="IPR052359">
    <property type="entry name" value="HTH-type_reg/antitoxin"/>
</dbReference>
<dbReference type="Proteomes" id="UP000323974">
    <property type="component" value="Chromosome"/>
</dbReference>
<reference evidence="6 8" key="1">
    <citation type="submission" date="2018-05" db="EMBL/GenBank/DDBJ databases">
        <title>Draft Genome Sequences for a Diverse set of 7 Haemophilus Species.</title>
        <authorList>
            <person name="Nichols M."/>
            <person name="Topaz N."/>
            <person name="Wang X."/>
            <person name="Wang X."/>
            <person name="Boxrud D."/>
        </authorList>
    </citation>
    <scope>NUCLEOTIDE SEQUENCE [LARGE SCALE GENOMIC DNA]</scope>
    <source>
        <strain evidence="6 8">C2010039593</strain>
    </source>
</reference>
<dbReference type="RefSeq" id="WP_005706149.1">
    <property type="nucleotide sequence ID" value="NZ_CAUQRN010000019.1"/>
</dbReference>
<dbReference type="Pfam" id="PF01381">
    <property type="entry name" value="HTH_3"/>
    <property type="match status" value="1"/>
</dbReference>
<dbReference type="STRING" id="735.B0185_05945"/>
<dbReference type="Gene3D" id="1.10.260.40">
    <property type="entry name" value="lambda repressor-like DNA-binding domains"/>
    <property type="match status" value="1"/>
</dbReference>
<dbReference type="InterPro" id="IPR001387">
    <property type="entry name" value="Cro/C1-type_HTH"/>
</dbReference>
<organism evidence="6 8">
    <name type="scientific">Haemophilus parahaemolyticus</name>
    <dbReference type="NCBI Taxonomy" id="735"/>
    <lineage>
        <taxon>Bacteria</taxon>
        <taxon>Pseudomonadati</taxon>
        <taxon>Pseudomonadota</taxon>
        <taxon>Gammaproteobacteria</taxon>
        <taxon>Pasteurellales</taxon>
        <taxon>Pasteurellaceae</taxon>
        <taxon>Haemophilus</taxon>
    </lineage>
</organism>
<proteinExistence type="predicted"/>
<evidence type="ECO:0000313" key="9">
    <source>
        <dbReference type="Proteomes" id="UP000254867"/>
    </source>
</evidence>
<evidence type="ECO:0000259" key="4">
    <source>
        <dbReference type="PROSITE" id="PS50943"/>
    </source>
</evidence>
<dbReference type="PROSITE" id="PS50943">
    <property type="entry name" value="HTH_CROC1"/>
    <property type="match status" value="1"/>
</dbReference>
<dbReference type="SUPFAM" id="SSF47413">
    <property type="entry name" value="lambda repressor-like DNA-binding domains"/>
    <property type="match status" value="1"/>
</dbReference>
<evidence type="ECO:0000313" key="8">
    <source>
        <dbReference type="Proteomes" id="UP000253999"/>
    </source>
</evidence>
<evidence type="ECO:0000313" key="6">
    <source>
        <dbReference type="EMBL" id="RDF01253.1"/>
    </source>
</evidence>
<protein>
    <submittedName>
        <fullName evidence="7">DNA-binding protein, virulence gene repressor RsaL</fullName>
    </submittedName>
    <submittedName>
        <fullName evidence="6">Helix-turn-helix domain-containing protein</fullName>
    </submittedName>
</protein>
<dbReference type="InterPro" id="IPR010982">
    <property type="entry name" value="Lambda_DNA-bd_dom_sf"/>
</dbReference>
<dbReference type="AlphaFoldDB" id="A0A369ZAN2"/>
<accession>A0A369ZAN2</accession>
<dbReference type="PANTHER" id="PTHR36511:SF3">
    <property type="entry name" value="ANTITOXIN HIGA-2"/>
    <property type="match status" value="1"/>
</dbReference>
<evidence type="ECO:0000313" key="7">
    <source>
        <dbReference type="EMBL" id="STO63725.1"/>
    </source>
</evidence>
<gene>
    <name evidence="7" type="primary">rsaL</name>
    <name evidence="6" type="ORF">DPV98_08935</name>
    <name evidence="5" type="ORF">E5Q53_04885</name>
    <name evidence="7" type="ORF">NCTC10794_00768</name>
</gene>
<dbReference type="KEGG" id="hpaa:E5Q53_04885"/>
<keyword evidence="1" id="KW-0805">Transcription regulation</keyword>
<dbReference type="PANTHER" id="PTHR36511">
    <property type="entry name" value="MERR FAMILY BACTERIAL REGULATORY PROTEIN"/>
    <property type="match status" value="1"/>
</dbReference>
<dbReference type="Proteomes" id="UP000254867">
    <property type="component" value="Unassembled WGS sequence"/>
</dbReference>
<dbReference type="EMBL" id="QEQD01000009">
    <property type="protein sequence ID" value="RDF01253.1"/>
    <property type="molecule type" value="Genomic_DNA"/>
</dbReference>
<keyword evidence="2 7" id="KW-0238">DNA-binding</keyword>
<evidence type="ECO:0000313" key="10">
    <source>
        <dbReference type="Proteomes" id="UP000323974"/>
    </source>
</evidence>
<dbReference type="CDD" id="cd00093">
    <property type="entry name" value="HTH_XRE"/>
    <property type="match status" value="1"/>
</dbReference>
<sequence length="102" mass="11528">MSRLFDDLMEGAKALEDHLQGKITLRTETLEKSEPVTISANEVKAIREKLNLSQAVFAHRLRTSVRTYQGWEQGKTKPNPQAALLLRMVEHSPQTFNLIVGV</sequence>
<feature type="domain" description="HTH cro/C1-type" evidence="4">
    <location>
        <begin position="43"/>
        <end position="86"/>
    </location>
</feature>
<evidence type="ECO:0000256" key="1">
    <source>
        <dbReference type="ARBA" id="ARBA00023015"/>
    </source>
</evidence>